<reference evidence="2 3" key="1">
    <citation type="submission" date="2009-11" db="EMBL/GenBank/DDBJ databases">
        <title>Annotation of Allomyces macrogynus ATCC 38327.</title>
        <authorList>
            <consortium name="The Broad Institute Genome Sequencing Platform"/>
            <person name="Russ C."/>
            <person name="Cuomo C."/>
            <person name="Burger G."/>
            <person name="Gray M.W."/>
            <person name="Holland P.W.H."/>
            <person name="King N."/>
            <person name="Lang F.B.F."/>
            <person name="Roger A.J."/>
            <person name="Ruiz-Trillo I."/>
            <person name="Young S.K."/>
            <person name="Zeng Q."/>
            <person name="Gargeya S."/>
            <person name="Fitzgerald M."/>
            <person name="Haas B."/>
            <person name="Abouelleil A."/>
            <person name="Alvarado L."/>
            <person name="Arachchi H.M."/>
            <person name="Berlin A."/>
            <person name="Chapman S.B."/>
            <person name="Gearin G."/>
            <person name="Goldberg J."/>
            <person name="Griggs A."/>
            <person name="Gujja S."/>
            <person name="Hansen M."/>
            <person name="Heiman D."/>
            <person name="Howarth C."/>
            <person name="Larimer J."/>
            <person name="Lui A."/>
            <person name="MacDonald P.J.P."/>
            <person name="McCowen C."/>
            <person name="Montmayeur A."/>
            <person name="Murphy C."/>
            <person name="Neiman D."/>
            <person name="Pearson M."/>
            <person name="Priest M."/>
            <person name="Roberts A."/>
            <person name="Saif S."/>
            <person name="Shea T."/>
            <person name="Sisk P."/>
            <person name="Stolte C."/>
            <person name="Sykes S."/>
            <person name="Wortman J."/>
            <person name="Nusbaum C."/>
            <person name="Birren B."/>
        </authorList>
    </citation>
    <scope>NUCLEOTIDE SEQUENCE [LARGE SCALE GENOMIC DNA]</scope>
    <source>
        <strain evidence="2 3">ATCC 38327</strain>
    </source>
</reference>
<feature type="region of interest" description="Disordered" evidence="1">
    <location>
        <begin position="194"/>
        <end position="234"/>
    </location>
</feature>
<dbReference type="VEuPathDB" id="FungiDB:AMAG_20527"/>
<evidence type="ECO:0000256" key="1">
    <source>
        <dbReference type="SAM" id="MobiDB-lite"/>
    </source>
</evidence>
<evidence type="ECO:0000313" key="3">
    <source>
        <dbReference type="Proteomes" id="UP000054350"/>
    </source>
</evidence>
<proteinExistence type="predicted"/>
<sequence>MHGTRPAPNTLAPSPPPPTIPHARSVAGNNNGLLRLAEFGGDIPHSMSCPDLGRRARGKGVTAAAAAVAGAPSAQSLYQSDASKAKRRTSHAVEAVVEAARAVAETSRRPSSAAGVGLGLGRGNAGVLVSAAAVETQGGGEVDGSEVESEYEDGVEGGSDVEEEEEEDVYVSGFFDAAAVARGRAGGAAGYAGVDASGGGSDAGGVRSAPSWGRHDEGDAGVPYHHGGGEGAGG</sequence>
<accession>A0A0L0TCM3</accession>
<evidence type="ECO:0000313" key="2">
    <source>
        <dbReference type="EMBL" id="KNE72477.1"/>
    </source>
</evidence>
<feature type="compositionally biased region" description="Acidic residues" evidence="1">
    <location>
        <begin position="143"/>
        <end position="165"/>
    </location>
</feature>
<reference evidence="3" key="2">
    <citation type="submission" date="2009-11" db="EMBL/GenBank/DDBJ databases">
        <title>The Genome Sequence of Allomyces macrogynus strain ATCC 38327.</title>
        <authorList>
            <consortium name="The Broad Institute Genome Sequencing Platform"/>
            <person name="Russ C."/>
            <person name="Cuomo C."/>
            <person name="Shea T."/>
            <person name="Young S.K."/>
            <person name="Zeng Q."/>
            <person name="Koehrsen M."/>
            <person name="Haas B."/>
            <person name="Borodovsky M."/>
            <person name="Guigo R."/>
            <person name="Alvarado L."/>
            <person name="Berlin A."/>
            <person name="Borenstein D."/>
            <person name="Chen Z."/>
            <person name="Engels R."/>
            <person name="Freedman E."/>
            <person name="Gellesch M."/>
            <person name="Goldberg J."/>
            <person name="Griggs A."/>
            <person name="Gujja S."/>
            <person name="Heiman D."/>
            <person name="Hepburn T."/>
            <person name="Howarth C."/>
            <person name="Jen D."/>
            <person name="Larson L."/>
            <person name="Lewis B."/>
            <person name="Mehta T."/>
            <person name="Park D."/>
            <person name="Pearson M."/>
            <person name="Roberts A."/>
            <person name="Saif S."/>
            <person name="Shenoy N."/>
            <person name="Sisk P."/>
            <person name="Stolte C."/>
            <person name="Sykes S."/>
            <person name="Walk T."/>
            <person name="White J."/>
            <person name="Yandava C."/>
            <person name="Burger G."/>
            <person name="Gray M.W."/>
            <person name="Holland P.W.H."/>
            <person name="King N."/>
            <person name="Lang F.B.F."/>
            <person name="Roger A.J."/>
            <person name="Ruiz-Trillo I."/>
            <person name="Lander E."/>
            <person name="Nusbaum C."/>
        </authorList>
    </citation>
    <scope>NUCLEOTIDE SEQUENCE [LARGE SCALE GENOMIC DNA]</scope>
    <source>
        <strain evidence="3">ATCC 38327</strain>
    </source>
</reference>
<dbReference type="Proteomes" id="UP000054350">
    <property type="component" value="Unassembled WGS sequence"/>
</dbReference>
<feature type="region of interest" description="Disordered" evidence="1">
    <location>
        <begin position="136"/>
        <end position="165"/>
    </location>
</feature>
<organism evidence="2 3">
    <name type="scientific">Allomyces macrogynus (strain ATCC 38327)</name>
    <name type="common">Allomyces javanicus var. macrogynus</name>
    <dbReference type="NCBI Taxonomy" id="578462"/>
    <lineage>
        <taxon>Eukaryota</taxon>
        <taxon>Fungi</taxon>
        <taxon>Fungi incertae sedis</taxon>
        <taxon>Blastocladiomycota</taxon>
        <taxon>Blastocladiomycetes</taxon>
        <taxon>Blastocladiales</taxon>
        <taxon>Blastocladiaceae</taxon>
        <taxon>Allomyces</taxon>
    </lineage>
</organism>
<gene>
    <name evidence="2" type="ORF">AMAG_20527</name>
</gene>
<feature type="compositionally biased region" description="Low complexity" evidence="1">
    <location>
        <begin position="1"/>
        <end position="12"/>
    </location>
</feature>
<feature type="compositionally biased region" description="Gly residues" evidence="1">
    <location>
        <begin position="194"/>
        <end position="203"/>
    </location>
</feature>
<dbReference type="EMBL" id="GG745380">
    <property type="protein sequence ID" value="KNE72477.1"/>
    <property type="molecule type" value="Genomic_DNA"/>
</dbReference>
<keyword evidence="3" id="KW-1185">Reference proteome</keyword>
<feature type="region of interest" description="Disordered" evidence="1">
    <location>
        <begin position="1"/>
        <end position="28"/>
    </location>
</feature>
<protein>
    <submittedName>
        <fullName evidence="2">Uncharacterized protein</fullName>
    </submittedName>
</protein>
<name>A0A0L0TCM3_ALLM3</name>
<dbReference type="AlphaFoldDB" id="A0A0L0TCM3"/>